<keyword evidence="1" id="KW-1133">Transmembrane helix</keyword>
<reference evidence="3 4" key="1">
    <citation type="submission" date="2015-09" db="EMBL/GenBank/DDBJ databases">
        <authorList>
            <consortium name="Swine Surveillance"/>
        </authorList>
    </citation>
    <scope>NUCLEOTIDE SEQUENCE [LARGE SCALE GENOMIC DNA]</scope>
    <source>
        <strain evidence="3 4">CECT 7557</strain>
    </source>
</reference>
<dbReference type="EMBL" id="CYSD01000002">
    <property type="protein sequence ID" value="CUH74915.1"/>
    <property type="molecule type" value="Genomic_DNA"/>
</dbReference>
<dbReference type="Proteomes" id="UP000052022">
    <property type="component" value="Unassembled WGS sequence"/>
</dbReference>
<accession>A0A0P1FZZ9</accession>
<dbReference type="STRING" id="928856.SAMN04488049_11352"/>
<evidence type="ECO:0000259" key="2">
    <source>
        <dbReference type="Pfam" id="PF07811"/>
    </source>
</evidence>
<name>A0A0P1FZZ9_9RHOB</name>
<keyword evidence="1" id="KW-0472">Membrane</keyword>
<dbReference type="OrthoDB" id="7865585at2"/>
<evidence type="ECO:0000313" key="3">
    <source>
        <dbReference type="EMBL" id="CUH74915.1"/>
    </source>
</evidence>
<organism evidence="3 4">
    <name type="scientific">Tritonibacter multivorans</name>
    <dbReference type="NCBI Taxonomy" id="928856"/>
    <lineage>
        <taxon>Bacteria</taxon>
        <taxon>Pseudomonadati</taxon>
        <taxon>Pseudomonadota</taxon>
        <taxon>Alphaproteobacteria</taxon>
        <taxon>Rhodobacterales</taxon>
        <taxon>Paracoccaceae</taxon>
        <taxon>Tritonibacter</taxon>
    </lineage>
</organism>
<dbReference type="RefSeq" id="WP_058288299.1">
    <property type="nucleotide sequence ID" value="NZ_CYSD01000002.1"/>
</dbReference>
<dbReference type="Pfam" id="PF07811">
    <property type="entry name" value="TadE"/>
    <property type="match status" value="1"/>
</dbReference>
<keyword evidence="4" id="KW-1185">Reference proteome</keyword>
<protein>
    <submittedName>
        <fullName evidence="3">Flp pilus assembly protein TadG</fullName>
    </submittedName>
</protein>
<keyword evidence="1" id="KW-0812">Transmembrane</keyword>
<evidence type="ECO:0000313" key="4">
    <source>
        <dbReference type="Proteomes" id="UP000052022"/>
    </source>
</evidence>
<evidence type="ECO:0000256" key="1">
    <source>
        <dbReference type="SAM" id="Phobius"/>
    </source>
</evidence>
<feature type="domain" description="TadE-like" evidence="2">
    <location>
        <begin position="15"/>
        <end position="57"/>
    </location>
</feature>
<dbReference type="InterPro" id="IPR012495">
    <property type="entry name" value="TadE-like_dom"/>
</dbReference>
<proteinExistence type="predicted"/>
<dbReference type="AlphaFoldDB" id="A0A0P1FZZ9"/>
<sequence>MVKSFLHSFRRDDSGAALTEGLLVFPIMLLVLAITVEFSAALMQWSKLVKASQIAGRLASVSSPLTDISALEITPAGRVMGDAMSDAAISVACGHGTGTACDAAALARLHQGSDATCGTVTNGMIGVCDVAGFVPAANIRVTYSNGGLGYVGRAAGPVAIVTVSIHDIPFNFFMLDRVFALVGGSQSALTLPSFPVTFVGEDLSSCEGCT</sequence>
<gene>
    <name evidence="3" type="ORF">TRM7557_00142</name>
</gene>
<feature type="transmembrane region" description="Helical" evidence="1">
    <location>
        <begin position="21"/>
        <end position="45"/>
    </location>
</feature>